<dbReference type="PROSITE" id="PS51352">
    <property type="entry name" value="THIOREDOXIN_2"/>
    <property type="match status" value="1"/>
</dbReference>
<evidence type="ECO:0000259" key="4">
    <source>
        <dbReference type="PROSITE" id="PS51352"/>
    </source>
</evidence>
<evidence type="ECO:0000313" key="6">
    <source>
        <dbReference type="Proteomes" id="UP000310314"/>
    </source>
</evidence>
<feature type="active site" description="Cysteine sulfenic acid (-SOH) intermediate; for peroxidase activity" evidence="3">
    <location>
        <position position="46"/>
    </location>
</feature>
<dbReference type="GO" id="GO:0016209">
    <property type="term" value="F:antioxidant activity"/>
    <property type="evidence" value="ECO:0007669"/>
    <property type="project" value="InterPro"/>
</dbReference>
<dbReference type="InterPro" id="IPR050455">
    <property type="entry name" value="Tpx_Peroxidase_subfamily"/>
</dbReference>
<evidence type="ECO:0000256" key="3">
    <source>
        <dbReference type="PIRSR" id="PIRSR000239-1"/>
    </source>
</evidence>
<sequence length="157" mass="17098">MAALTVGQKAPDFKLVGTDLEPIQLSDYKGKNLILHFFPLAFTSVCTEQLCTANGDNNDYTSLNAEVVGVSVDSPFVLDKFAKENSLDFHLGSDFNRQVSKDYGVLFDGDFAGMTGFSMRSAFVIDGEGVVRYAETTDGKSLPSFENITNTLNSLNE</sequence>
<dbReference type="InterPro" id="IPR024706">
    <property type="entry name" value="Peroxiredoxin_AhpC-typ"/>
</dbReference>
<feature type="domain" description="Thioredoxin" evidence="4">
    <location>
        <begin position="4"/>
        <end position="157"/>
    </location>
</feature>
<comment type="caution">
    <text evidence="5">The sequence shown here is derived from an EMBL/GenBank/DDBJ whole genome shotgun (WGS) entry which is preliminary data.</text>
</comment>
<gene>
    <name evidence="5" type="ORF">FEE95_04075</name>
</gene>
<dbReference type="InterPro" id="IPR000866">
    <property type="entry name" value="AhpC/TSA"/>
</dbReference>
<dbReference type="Pfam" id="PF00578">
    <property type="entry name" value="AhpC-TSA"/>
    <property type="match status" value="1"/>
</dbReference>
<dbReference type="PIRSF" id="PIRSF000239">
    <property type="entry name" value="AHPC"/>
    <property type="match status" value="1"/>
</dbReference>
<proteinExistence type="predicted"/>
<dbReference type="PANTHER" id="PTHR43110">
    <property type="entry name" value="THIOL PEROXIDASE"/>
    <property type="match status" value="1"/>
</dbReference>
<reference evidence="5 6" key="1">
    <citation type="submission" date="2019-05" db="EMBL/GenBank/DDBJ databases">
        <authorList>
            <person name="Zhang J.-Y."/>
            <person name="Feg X."/>
            <person name="Du Z.-J."/>
        </authorList>
    </citation>
    <scope>NUCLEOTIDE SEQUENCE [LARGE SCALE GENOMIC DNA]</scope>
    <source>
        <strain evidence="5 6">RZ26</strain>
    </source>
</reference>
<dbReference type="InterPro" id="IPR036249">
    <property type="entry name" value="Thioredoxin-like_sf"/>
</dbReference>
<name>A0A5S3PUD4_9FLAO</name>
<organism evidence="5 6">
    <name type="scientific">Maribacter algarum</name>
    <name type="common">ex Zhang et al. 2020</name>
    <dbReference type="NCBI Taxonomy" id="2578118"/>
    <lineage>
        <taxon>Bacteria</taxon>
        <taxon>Pseudomonadati</taxon>
        <taxon>Bacteroidota</taxon>
        <taxon>Flavobacteriia</taxon>
        <taxon>Flavobacteriales</taxon>
        <taxon>Flavobacteriaceae</taxon>
        <taxon>Maribacter</taxon>
    </lineage>
</organism>
<dbReference type="RefSeq" id="WP_138656548.1">
    <property type="nucleotide sequence ID" value="NZ_VATY01000001.1"/>
</dbReference>
<keyword evidence="6" id="KW-1185">Reference proteome</keyword>
<dbReference type="OrthoDB" id="9809746at2"/>
<protein>
    <submittedName>
        <fullName evidence="5">Peroxiredoxin</fullName>
    </submittedName>
</protein>
<dbReference type="PANTHER" id="PTHR43110:SF1">
    <property type="entry name" value="THIOL PEROXIDASE"/>
    <property type="match status" value="1"/>
</dbReference>
<dbReference type="EMBL" id="VATY01000001">
    <property type="protein sequence ID" value="TMM58616.1"/>
    <property type="molecule type" value="Genomic_DNA"/>
</dbReference>
<keyword evidence="1" id="KW-0560">Oxidoreductase</keyword>
<dbReference type="GO" id="GO:0016491">
    <property type="term" value="F:oxidoreductase activity"/>
    <property type="evidence" value="ECO:0007669"/>
    <property type="project" value="UniProtKB-KW"/>
</dbReference>
<evidence type="ECO:0000256" key="2">
    <source>
        <dbReference type="ARBA" id="ARBA00023284"/>
    </source>
</evidence>
<evidence type="ECO:0000256" key="1">
    <source>
        <dbReference type="ARBA" id="ARBA00023002"/>
    </source>
</evidence>
<dbReference type="InterPro" id="IPR013766">
    <property type="entry name" value="Thioredoxin_domain"/>
</dbReference>
<dbReference type="SUPFAM" id="SSF52833">
    <property type="entry name" value="Thioredoxin-like"/>
    <property type="match status" value="1"/>
</dbReference>
<accession>A0A5S3PUD4</accession>
<dbReference type="Gene3D" id="3.40.30.10">
    <property type="entry name" value="Glutaredoxin"/>
    <property type="match status" value="1"/>
</dbReference>
<dbReference type="AlphaFoldDB" id="A0A5S3PUD4"/>
<dbReference type="Proteomes" id="UP000310314">
    <property type="component" value="Unassembled WGS sequence"/>
</dbReference>
<keyword evidence="2" id="KW-0676">Redox-active center</keyword>
<evidence type="ECO:0000313" key="5">
    <source>
        <dbReference type="EMBL" id="TMM58616.1"/>
    </source>
</evidence>